<feature type="domain" description="YhbJ barrel-sandwich hybrid" evidence="8">
    <location>
        <begin position="45"/>
        <end position="116"/>
    </location>
</feature>
<evidence type="ECO:0000256" key="1">
    <source>
        <dbReference type="ARBA" id="ARBA00004167"/>
    </source>
</evidence>
<evidence type="ECO:0000256" key="3">
    <source>
        <dbReference type="ARBA" id="ARBA00022692"/>
    </source>
</evidence>
<accession>A0A1H8J2I5</accession>
<evidence type="ECO:0000256" key="2">
    <source>
        <dbReference type="ARBA" id="ARBA00009477"/>
    </source>
</evidence>
<dbReference type="AlphaFoldDB" id="A0A1H8J2I5"/>
<dbReference type="PRINTS" id="PR01490">
    <property type="entry name" value="RTXTOXIND"/>
</dbReference>
<dbReference type="InterPro" id="IPR011053">
    <property type="entry name" value="Single_hybrid_motif"/>
</dbReference>
<dbReference type="InterPro" id="IPR050739">
    <property type="entry name" value="MFP"/>
</dbReference>
<dbReference type="GO" id="GO:0055085">
    <property type="term" value="P:transmembrane transport"/>
    <property type="evidence" value="ECO:0007669"/>
    <property type="project" value="InterPro"/>
</dbReference>
<organism evidence="9 10">
    <name type="scientific">Lihuaxuella thermophila</name>
    <dbReference type="NCBI Taxonomy" id="1173111"/>
    <lineage>
        <taxon>Bacteria</taxon>
        <taxon>Bacillati</taxon>
        <taxon>Bacillota</taxon>
        <taxon>Bacilli</taxon>
        <taxon>Bacillales</taxon>
        <taxon>Thermoactinomycetaceae</taxon>
        <taxon>Lihuaxuella</taxon>
    </lineage>
</organism>
<dbReference type="PANTHER" id="PTHR30386:SF26">
    <property type="entry name" value="TRANSPORT PROTEIN COMB"/>
    <property type="match status" value="1"/>
</dbReference>
<evidence type="ECO:0000313" key="9">
    <source>
        <dbReference type="EMBL" id="SEN74881.1"/>
    </source>
</evidence>
<keyword evidence="5 6" id="KW-0472">Membrane</keyword>
<evidence type="ECO:0000313" key="10">
    <source>
        <dbReference type="Proteomes" id="UP000199695"/>
    </source>
</evidence>
<dbReference type="Pfam" id="PF25990">
    <property type="entry name" value="Beta-barrel_YknX"/>
    <property type="match status" value="1"/>
</dbReference>
<evidence type="ECO:0000259" key="8">
    <source>
        <dbReference type="Pfam" id="PF25997"/>
    </source>
</evidence>
<feature type="transmembrane region" description="Helical" evidence="6">
    <location>
        <begin position="7"/>
        <end position="28"/>
    </location>
</feature>
<dbReference type="Pfam" id="PF25997">
    <property type="entry name" value="BSH_YhbJ"/>
    <property type="match status" value="1"/>
</dbReference>
<dbReference type="OrthoDB" id="9811754at2"/>
<evidence type="ECO:0000256" key="5">
    <source>
        <dbReference type="ARBA" id="ARBA00023136"/>
    </source>
</evidence>
<dbReference type="Proteomes" id="UP000199695">
    <property type="component" value="Unassembled WGS sequence"/>
</dbReference>
<keyword evidence="3 6" id="KW-0812">Transmembrane</keyword>
<dbReference type="EMBL" id="FOCQ01000021">
    <property type="protein sequence ID" value="SEN74881.1"/>
    <property type="molecule type" value="Genomic_DNA"/>
</dbReference>
<dbReference type="RefSeq" id="WP_089972910.1">
    <property type="nucleotide sequence ID" value="NZ_FOCQ01000021.1"/>
</dbReference>
<proteinExistence type="inferred from homology"/>
<protein>
    <submittedName>
        <fullName evidence="9">HlyD membrane-fusion protein of T1SS</fullName>
    </submittedName>
</protein>
<sequence length="211" mass="22378">MKTGKFLLLNALIFLVIVGLGIGGYYYYYDQQNYITTEDAKVMGDIVPVAAEAGGKLTAWNGKNGLVVAKGYVLGKVAAGNATVDVTAPSEGTIVQSKALEGQMVSPGQPLAQIVNMKKLYITANIEETSIEDVSVGQEADITVDAVNGTKIKGKVTEIGLVTNSVFSLLPQSHASGDYTKVVQRIPVKIEMENYPSGIVPGMNATVKIHK</sequence>
<feature type="domain" description="YknX-like beta-barrel" evidence="7">
    <location>
        <begin position="121"/>
        <end position="209"/>
    </location>
</feature>
<dbReference type="Gene3D" id="2.40.30.170">
    <property type="match status" value="1"/>
</dbReference>
<keyword evidence="10" id="KW-1185">Reference proteome</keyword>
<evidence type="ECO:0000259" key="7">
    <source>
        <dbReference type="Pfam" id="PF25990"/>
    </source>
</evidence>
<gene>
    <name evidence="9" type="ORF">SAMN05444955_12115</name>
</gene>
<dbReference type="InterPro" id="IPR058635">
    <property type="entry name" value="BSH_YhbJ"/>
</dbReference>
<dbReference type="InterPro" id="IPR058636">
    <property type="entry name" value="Beta-barrel_YknX"/>
</dbReference>
<reference evidence="9 10" key="1">
    <citation type="submission" date="2016-10" db="EMBL/GenBank/DDBJ databases">
        <authorList>
            <person name="de Groot N.N."/>
        </authorList>
    </citation>
    <scope>NUCLEOTIDE SEQUENCE [LARGE SCALE GENOMIC DNA]</scope>
    <source>
        <strain evidence="9 10">DSM 46701</strain>
    </source>
</reference>
<dbReference type="PANTHER" id="PTHR30386">
    <property type="entry name" value="MEMBRANE FUSION SUBUNIT OF EMRAB-TOLC MULTIDRUG EFFLUX PUMP"/>
    <property type="match status" value="1"/>
</dbReference>
<evidence type="ECO:0000256" key="6">
    <source>
        <dbReference type="SAM" id="Phobius"/>
    </source>
</evidence>
<comment type="subcellular location">
    <subcellularLocation>
        <location evidence="1">Membrane</location>
        <topology evidence="1">Single-pass membrane protein</topology>
    </subcellularLocation>
</comment>
<dbReference type="SUPFAM" id="SSF51230">
    <property type="entry name" value="Single hybrid motif"/>
    <property type="match status" value="1"/>
</dbReference>
<dbReference type="GO" id="GO:0016020">
    <property type="term" value="C:membrane"/>
    <property type="evidence" value="ECO:0007669"/>
    <property type="project" value="UniProtKB-SubCell"/>
</dbReference>
<dbReference type="STRING" id="1173111.SAMN05444955_12115"/>
<evidence type="ECO:0000256" key="4">
    <source>
        <dbReference type="ARBA" id="ARBA00022989"/>
    </source>
</evidence>
<comment type="similarity">
    <text evidence="2">Belongs to the membrane fusion protein (MFP) (TC 8.A.1) family.</text>
</comment>
<keyword evidence="4 6" id="KW-1133">Transmembrane helix</keyword>
<name>A0A1H8J2I5_9BACL</name>